<gene>
    <name evidence="1" type="ORF">I6I06_21900</name>
</gene>
<organism evidence="1 2">
    <name type="scientific">Paraburkholderia ginsengisoli</name>
    <dbReference type="NCBI Taxonomy" id="311231"/>
    <lineage>
        <taxon>Bacteria</taxon>
        <taxon>Pseudomonadati</taxon>
        <taxon>Pseudomonadota</taxon>
        <taxon>Betaproteobacteria</taxon>
        <taxon>Burkholderiales</taxon>
        <taxon>Burkholderiaceae</taxon>
        <taxon>Paraburkholderia</taxon>
    </lineage>
</organism>
<dbReference type="SUPFAM" id="SSF56112">
    <property type="entry name" value="Protein kinase-like (PK-like)"/>
    <property type="match status" value="1"/>
</dbReference>
<evidence type="ECO:0008006" key="3">
    <source>
        <dbReference type="Google" id="ProtNLM"/>
    </source>
</evidence>
<protein>
    <recommendedName>
        <fullName evidence="3">Capsular biosynthesis protein</fullName>
    </recommendedName>
</protein>
<reference evidence="1 2" key="1">
    <citation type="submission" date="2020-12" db="EMBL/GenBank/DDBJ databases">
        <title>FDA dAtabase for Regulatory Grade micrObial Sequences (FDA-ARGOS): Supporting development and validation of Infectious Disease Dx tests.</title>
        <authorList>
            <person name="Nelson B."/>
            <person name="Plummer A."/>
            <person name="Tallon L."/>
            <person name="Sadzewicz L."/>
            <person name="Zhao X."/>
            <person name="Boylan J."/>
            <person name="Ott S."/>
            <person name="Bowen H."/>
            <person name="Vavikolanu K."/>
            <person name="Mehta A."/>
            <person name="Aluvathingal J."/>
            <person name="Nadendla S."/>
            <person name="Myers T."/>
            <person name="Yan Y."/>
            <person name="Sichtig H."/>
        </authorList>
    </citation>
    <scope>NUCLEOTIDE SEQUENCE [LARGE SCALE GENOMIC DNA]</scope>
    <source>
        <strain evidence="1 2">FDAARGOS_1049</strain>
    </source>
</reference>
<keyword evidence="2" id="KW-1185">Reference proteome</keyword>
<sequence>MLIINSGGYVTPEFQVEFGKIPPCMLPIGNRKLIEHQVARLREAFPDKKITLTLPDTFRPAINERALLNSLNIDCVAVPETFGLVDSLLYVLNSAPTLGDTVALLHGDTLISEFPPETDIVGVAETHDDYAWETESVAEGNEVVWCGYFAFSNIRSFVRALALSKGDFVRAVRIYAETHNLPLRIIRQWHDLGHVNTYFKSRASITTQRSFNSLDIRSGVLTKRGKPAIKIEAEAHWFANLPVSMRRFAPQLIDSGTDADGATYYTLEYLPMTPLNEIFVHGHNPVFFWSRIVALLEEFFRTARESRQTDSDSARVVEDARMLYREKTLARLSEFSKVSGIQLDVPMKYGLLTLPSVSEIANQCIDLACASNPVLAIGHGDLCFSNVLFDSRGDSIKVVDPRGLSQTQKLTVYGDQKYDLAKLCHSFIGLYDFIIAGRYRLINKDGGSKIEFDLDDRLIAIQRLFVNAQLIPGVSFAEVMPHTVLLFLSMLPLHADQPQRQQALFVNALRLYSQYLEIPSEVSLDRHPHGRTEQSVL</sequence>
<dbReference type="SUPFAM" id="SSF53448">
    <property type="entry name" value="Nucleotide-diphospho-sugar transferases"/>
    <property type="match status" value="1"/>
</dbReference>
<dbReference type="KEGG" id="pgis:I6I06_21900"/>
<evidence type="ECO:0000313" key="1">
    <source>
        <dbReference type="EMBL" id="QQC67562.1"/>
    </source>
</evidence>
<dbReference type="InterPro" id="IPR011009">
    <property type="entry name" value="Kinase-like_dom_sf"/>
</dbReference>
<dbReference type="Gene3D" id="3.90.550.10">
    <property type="entry name" value="Spore Coat Polysaccharide Biosynthesis Protein SpsA, Chain A"/>
    <property type="match status" value="1"/>
</dbReference>
<proteinExistence type="predicted"/>
<accession>A0A7T4TBT9</accession>
<name>A0A7T4TBT9_9BURK</name>
<evidence type="ECO:0000313" key="2">
    <source>
        <dbReference type="Proteomes" id="UP000595610"/>
    </source>
</evidence>
<dbReference type="AlphaFoldDB" id="A0A7T4TBT9"/>
<dbReference type="RefSeq" id="WP_042325856.1">
    <property type="nucleotide sequence ID" value="NZ_CP066076.1"/>
</dbReference>
<dbReference type="InterPro" id="IPR029044">
    <property type="entry name" value="Nucleotide-diphossugar_trans"/>
</dbReference>
<dbReference type="EMBL" id="CP066076">
    <property type="protein sequence ID" value="QQC67562.1"/>
    <property type="molecule type" value="Genomic_DNA"/>
</dbReference>
<dbReference type="Proteomes" id="UP000595610">
    <property type="component" value="Chromosome 2"/>
</dbReference>